<dbReference type="PANTHER" id="PTHR43823:SF3">
    <property type="entry name" value="MULTIDRUG EXPORT PROTEIN MEPA"/>
    <property type="match status" value="1"/>
</dbReference>
<feature type="transmembrane region" description="Helical" evidence="10">
    <location>
        <begin position="433"/>
        <end position="450"/>
    </location>
</feature>
<evidence type="ECO:0000256" key="4">
    <source>
        <dbReference type="ARBA" id="ARBA00022448"/>
    </source>
</evidence>
<organism evidence="11 12">
    <name type="scientific">Clostridium muellerianum</name>
    <dbReference type="NCBI Taxonomy" id="2716538"/>
    <lineage>
        <taxon>Bacteria</taxon>
        <taxon>Bacillati</taxon>
        <taxon>Bacillota</taxon>
        <taxon>Clostridia</taxon>
        <taxon>Eubacteriales</taxon>
        <taxon>Clostridiaceae</taxon>
        <taxon>Clostridium</taxon>
    </lineage>
</organism>
<dbReference type="CDD" id="cd13143">
    <property type="entry name" value="MATE_MepA_like"/>
    <property type="match status" value="1"/>
</dbReference>
<evidence type="ECO:0000256" key="7">
    <source>
        <dbReference type="ARBA" id="ARBA00022989"/>
    </source>
</evidence>
<feature type="transmembrane region" description="Helical" evidence="10">
    <location>
        <begin position="332"/>
        <end position="352"/>
    </location>
</feature>
<dbReference type="EMBL" id="JABBNI010000065">
    <property type="protein sequence ID" value="NMM65320.1"/>
    <property type="molecule type" value="Genomic_DNA"/>
</dbReference>
<dbReference type="Proteomes" id="UP000537131">
    <property type="component" value="Unassembled WGS sequence"/>
</dbReference>
<feature type="transmembrane region" description="Helical" evidence="10">
    <location>
        <begin position="287"/>
        <end position="311"/>
    </location>
</feature>
<keyword evidence="8 10" id="KW-0472">Membrane</keyword>
<name>A0A7Y0EMX7_9CLOT</name>
<evidence type="ECO:0000256" key="5">
    <source>
        <dbReference type="ARBA" id="ARBA00022475"/>
    </source>
</evidence>
<dbReference type="InterPro" id="IPR002528">
    <property type="entry name" value="MATE_fam"/>
</dbReference>
<evidence type="ECO:0000256" key="8">
    <source>
        <dbReference type="ARBA" id="ARBA00023136"/>
    </source>
</evidence>
<protein>
    <recommendedName>
        <fullName evidence="3">Multidrug export protein MepA</fullName>
    </recommendedName>
</protein>
<dbReference type="RefSeq" id="WP_169299909.1">
    <property type="nucleotide sequence ID" value="NZ_JABBNI010000065.1"/>
</dbReference>
<feature type="transmembrane region" description="Helical" evidence="10">
    <location>
        <begin position="21"/>
        <end position="41"/>
    </location>
</feature>
<feature type="transmembrane region" description="Helical" evidence="10">
    <location>
        <begin position="61"/>
        <end position="89"/>
    </location>
</feature>
<feature type="transmembrane region" description="Helical" evidence="10">
    <location>
        <begin position="408"/>
        <end position="427"/>
    </location>
</feature>
<accession>A0A7Y0EMX7</accession>
<proteinExistence type="inferred from homology"/>
<dbReference type="NCBIfam" id="TIGR00797">
    <property type="entry name" value="matE"/>
    <property type="match status" value="1"/>
</dbReference>
<dbReference type="PIRSF" id="PIRSF006603">
    <property type="entry name" value="DinF"/>
    <property type="match status" value="1"/>
</dbReference>
<keyword evidence="4" id="KW-0813">Transport</keyword>
<dbReference type="Pfam" id="PF01554">
    <property type="entry name" value="MatE"/>
    <property type="match status" value="2"/>
</dbReference>
<comment type="similarity">
    <text evidence="2">Belongs to the multi antimicrobial extrusion (MATE) (TC 2.A.66.1) family. MepA subfamily.</text>
</comment>
<keyword evidence="12" id="KW-1185">Reference proteome</keyword>
<evidence type="ECO:0000313" key="12">
    <source>
        <dbReference type="Proteomes" id="UP000537131"/>
    </source>
</evidence>
<reference evidence="11 12" key="1">
    <citation type="submission" date="2020-06" db="EMBL/GenBank/DDBJ databases">
        <title>Complete Genome Sequence of Clostridium muelleri sp. nov. P21T, an Acid-Alcohol Producing Acetogen Isolated from Old Hay.</title>
        <authorList>
            <person name="Duncan K.E."/>
            <person name="Tanner R.S."/>
        </authorList>
    </citation>
    <scope>NUCLEOTIDE SEQUENCE [LARGE SCALE GENOMIC DNA]</scope>
    <source>
        <strain evidence="11 12">P21</strain>
    </source>
</reference>
<feature type="transmembrane region" description="Helical" evidence="10">
    <location>
        <begin position="136"/>
        <end position="158"/>
    </location>
</feature>
<comment type="subcellular location">
    <subcellularLocation>
        <location evidence="1">Cell membrane</location>
        <topology evidence="1">Multi-pass membrane protein</topology>
    </subcellularLocation>
</comment>
<dbReference type="GO" id="GO:0046677">
    <property type="term" value="P:response to antibiotic"/>
    <property type="evidence" value="ECO:0007669"/>
    <property type="project" value="UniProtKB-KW"/>
</dbReference>
<feature type="transmembrane region" description="Helical" evidence="10">
    <location>
        <begin position="194"/>
        <end position="222"/>
    </location>
</feature>
<comment type="caution">
    <text evidence="11">The sequence shown here is derived from an EMBL/GenBank/DDBJ whole genome shotgun (WGS) entry which is preliminary data.</text>
</comment>
<keyword evidence="6 10" id="KW-0812">Transmembrane</keyword>
<keyword evidence="7 10" id="KW-1133">Transmembrane helix</keyword>
<dbReference type="GO" id="GO:0042910">
    <property type="term" value="F:xenobiotic transmembrane transporter activity"/>
    <property type="evidence" value="ECO:0007669"/>
    <property type="project" value="InterPro"/>
</dbReference>
<feature type="transmembrane region" description="Helical" evidence="10">
    <location>
        <begin position="242"/>
        <end position="267"/>
    </location>
</feature>
<evidence type="ECO:0000256" key="2">
    <source>
        <dbReference type="ARBA" id="ARBA00008417"/>
    </source>
</evidence>
<evidence type="ECO:0000256" key="1">
    <source>
        <dbReference type="ARBA" id="ARBA00004651"/>
    </source>
</evidence>
<feature type="transmembrane region" description="Helical" evidence="10">
    <location>
        <begin position="101"/>
        <end position="124"/>
    </location>
</feature>
<dbReference type="AlphaFoldDB" id="A0A7Y0EMX7"/>
<dbReference type="InterPro" id="IPR051327">
    <property type="entry name" value="MATE_MepA_subfamily"/>
</dbReference>
<evidence type="ECO:0000313" key="11">
    <source>
        <dbReference type="EMBL" id="NMM65320.1"/>
    </source>
</evidence>
<keyword evidence="5" id="KW-1003">Cell membrane</keyword>
<keyword evidence="9" id="KW-0046">Antibiotic resistance</keyword>
<dbReference type="InterPro" id="IPR045070">
    <property type="entry name" value="MATE_MepA-like"/>
</dbReference>
<dbReference type="InterPro" id="IPR048279">
    <property type="entry name" value="MdtK-like"/>
</dbReference>
<evidence type="ECO:0000256" key="9">
    <source>
        <dbReference type="ARBA" id="ARBA00023251"/>
    </source>
</evidence>
<dbReference type="GO" id="GO:0015297">
    <property type="term" value="F:antiporter activity"/>
    <property type="evidence" value="ECO:0007669"/>
    <property type="project" value="InterPro"/>
</dbReference>
<dbReference type="GO" id="GO:0005886">
    <property type="term" value="C:plasma membrane"/>
    <property type="evidence" value="ECO:0007669"/>
    <property type="project" value="UniProtKB-SubCell"/>
</dbReference>
<evidence type="ECO:0000256" key="3">
    <source>
        <dbReference type="ARBA" id="ARBA00022106"/>
    </source>
</evidence>
<evidence type="ECO:0000256" key="6">
    <source>
        <dbReference type="ARBA" id="ARBA00022692"/>
    </source>
</evidence>
<feature type="transmembrane region" description="Helical" evidence="10">
    <location>
        <begin position="372"/>
        <end position="396"/>
    </location>
</feature>
<evidence type="ECO:0000256" key="10">
    <source>
        <dbReference type="SAM" id="Phobius"/>
    </source>
</evidence>
<feature type="transmembrane region" description="Helical" evidence="10">
    <location>
        <begin position="170"/>
        <end position="188"/>
    </location>
</feature>
<sequence length="459" mass="50279">MNCTKNADMNEQLAHAKILPLLIKLTIPVTIAQLVNALYSIVDRMYIGHMPGIGTKALTGIGLTFPIIMIIAAFSCLPGMGGAPLASIALGEGDLKKAQRYLNNALSMLIFISFIITVGCMLTLKPILIAFGANEVTLPYAISFLSIYLIGTLFVEIAMGLNPFINTQGFTGIGTITIVIGAILNIILDPIFIYVLNLGIAGAAIATVISQMISAIWVIKFLCSKKSILRLNLHDMKPDFEIIRSICALGVSPFTFRVNESIVVIILNRLLIQYGGVLSDLHIASMAILSSVGQIFFMPLIGIISGAQPILSYNMGAKNYPRLRETIYHARVLSISCAVIMWLAMMLVPNIICQLFTSDNDLIGLTSITMRIMFSTVLVLGMQMVNQNAFVAMGNTWCSFLYGIMRKLLLLVPLAFILPHIFGVWGIYMAEAISNLITTFVTYIAFTRYINNLKVRFKA</sequence>
<dbReference type="PANTHER" id="PTHR43823">
    <property type="entry name" value="SPORULATION PROTEIN YKVU"/>
    <property type="match status" value="1"/>
</dbReference>
<gene>
    <name evidence="11" type="ORF">HBE96_22335</name>
</gene>